<feature type="compositionally biased region" description="Basic and acidic residues" evidence="4">
    <location>
        <begin position="476"/>
        <end position="487"/>
    </location>
</feature>
<name>A0A813KVA7_POLGL</name>
<dbReference type="EMBL" id="CAJNNW010031813">
    <property type="protein sequence ID" value="CAE8709189.1"/>
    <property type="molecule type" value="Genomic_DNA"/>
</dbReference>
<sequence>MAASSSSAMQQALRVGSDCSGMGSAVAALKALEVEHEHEWSCDSDDDAKQTIHANFSPKTWFDNCLSRGEVELPDIDLYISGFPRLAFTDTEEELEGDAAIAFRDRRGGVFFGCCEVIERKRPKAFVLELVKSAIAHNGGQTMLACMGLLRSIGDEAYDLSWRLLDECHHGGVPFSRERVYLVGRRKDAASNQVQFSWPGALPCPQIEHFLDPVRRGEGIMTLLQRVHEMMRLRGMDDKSFVQVISNEELAEQVENAVSQSILERILVRLLPAVGLVRPGCLRDRWEAAAAAKELSMDPDAVAARYAEAAATAASAEQPSLQTASKEVKEAPVLPAAANRKRKKASAKAGEQLVLPTAGKPERKSAPRLKALQQRRALLERQQAQAKPATVLNKSETQKADRAARRPSRRTKKQSNASGDEVQESSDEIPAHQEHPDEVSARRKRRQERRDARPTPQQSGALHPSALASQAAPEETLGRAKEKKQQRGDGGVSRGPPLVMASEERKVVQIEKKVSARSDESEERSPRHRVPRSLSPLSSEKMYSKDTGKYICWNLPPRPPKKSAKEPPPPPKASAAATC</sequence>
<accession>A0A813KVA7</accession>
<feature type="region of interest" description="Disordered" evidence="4">
    <location>
        <begin position="315"/>
        <end position="368"/>
    </location>
</feature>
<keyword evidence="1" id="KW-0489">Methyltransferase</keyword>
<dbReference type="GO" id="GO:0032259">
    <property type="term" value="P:methylation"/>
    <property type="evidence" value="ECO:0007669"/>
    <property type="project" value="UniProtKB-KW"/>
</dbReference>
<proteinExistence type="predicted"/>
<evidence type="ECO:0000256" key="1">
    <source>
        <dbReference type="ARBA" id="ARBA00022603"/>
    </source>
</evidence>
<protein>
    <submittedName>
        <fullName evidence="5">Uncharacterized protein</fullName>
    </submittedName>
</protein>
<comment type="caution">
    <text evidence="5">The sequence shown here is derived from an EMBL/GenBank/DDBJ whole genome shotgun (WGS) entry which is preliminary data.</text>
</comment>
<dbReference type="SUPFAM" id="SSF53335">
    <property type="entry name" value="S-adenosyl-L-methionine-dependent methyltransferases"/>
    <property type="match status" value="1"/>
</dbReference>
<dbReference type="InterPro" id="IPR029063">
    <property type="entry name" value="SAM-dependent_MTases_sf"/>
</dbReference>
<keyword evidence="2" id="KW-0808">Transferase</keyword>
<dbReference type="PANTHER" id="PTHR46098">
    <property type="entry name" value="TRNA (CYTOSINE(38)-C(5))-METHYLTRANSFERASE"/>
    <property type="match status" value="1"/>
</dbReference>
<reference evidence="5" key="1">
    <citation type="submission" date="2021-02" db="EMBL/GenBank/DDBJ databases">
        <authorList>
            <person name="Dougan E. K."/>
            <person name="Rhodes N."/>
            <person name="Thang M."/>
            <person name="Chan C."/>
        </authorList>
    </citation>
    <scope>NUCLEOTIDE SEQUENCE</scope>
</reference>
<evidence type="ECO:0000256" key="3">
    <source>
        <dbReference type="ARBA" id="ARBA00022691"/>
    </source>
</evidence>
<dbReference type="Proteomes" id="UP000626109">
    <property type="component" value="Unassembled WGS sequence"/>
</dbReference>
<organism evidence="5 6">
    <name type="scientific">Polarella glacialis</name>
    <name type="common">Dinoflagellate</name>
    <dbReference type="NCBI Taxonomy" id="89957"/>
    <lineage>
        <taxon>Eukaryota</taxon>
        <taxon>Sar</taxon>
        <taxon>Alveolata</taxon>
        <taxon>Dinophyceae</taxon>
        <taxon>Suessiales</taxon>
        <taxon>Suessiaceae</taxon>
        <taxon>Polarella</taxon>
    </lineage>
</organism>
<evidence type="ECO:0000313" key="5">
    <source>
        <dbReference type="EMBL" id="CAE8709189.1"/>
    </source>
</evidence>
<evidence type="ECO:0000256" key="2">
    <source>
        <dbReference type="ARBA" id="ARBA00022679"/>
    </source>
</evidence>
<evidence type="ECO:0000256" key="4">
    <source>
        <dbReference type="SAM" id="MobiDB-lite"/>
    </source>
</evidence>
<dbReference type="GO" id="GO:0008168">
    <property type="term" value="F:methyltransferase activity"/>
    <property type="evidence" value="ECO:0007669"/>
    <property type="project" value="UniProtKB-KW"/>
</dbReference>
<dbReference type="AlphaFoldDB" id="A0A813KVA7"/>
<evidence type="ECO:0000313" key="6">
    <source>
        <dbReference type="Proteomes" id="UP000626109"/>
    </source>
</evidence>
<dbReference type="PANTHER" id="PTHR46098:SF1">
    <property type="entry name" value="TRNA (CYTOSINE(38)-C(5))-METHYLTRANSFERASE"/>
    <property type="match status" value="1"/>
</dbReference>
<dbReference type="Gene3D" id="3.40.50.150">
    <property type="entry name" value="Vaccinia Virus protein VP39"/>
    <property type="match status" value="1"/>
</dbReference>
<feature type="region of interest" description="Disordered" evidence="4">
    <location>
        <begin position="381"/>
        <end position="579"/>
    </location>
</feature>
<keyword evidence="3" id="KW-0949">S-adenosyl-L-methionine</keyword>
<dbReference type="InterPro" id="IPR001525">
    <property type="entry name" value="C5_MeTfrase"/>
</dbReference>
<gene>
    <name evidence="5" type="ORF">PGLA2088_LOCUS35320</name>
</gene>
<dbReference type="Pfam" id="PF00145">
    <property type="entry name" value="DNA_methylase"/>
    <property type="match status" value="1"/>
</dbReference>
<dbReference type="InterPro" id="IPR050750">
    <property type="entry name" value="C5-MTase"/>
</dbReference>
<feature type="compositionally biased region" description="Basic and acidic residues" evidence="4">
    <location>
        <begin position="502"/>
        <end position="525"/>
    </location>
</feature>
<feature type="compositionally biased region" description="Basic and acidic residues" evidence="4">
    <location>
        <begin position="429"/>
        <end position="441"/>
    </location>
</feature>